<proteinExistence type="predicted"/>
<evidence type="ECO:0000313" key="1">
    <source>
        <dbReference type="EMBL" id="ORZ41541.1"/>
    </source>
</evidence>
<organism evidence="1 2">
    <name type="scientific">Catenaria anguillulae PL171</name>
    <dbReference type="NCBI Taxonomy" id="765915"/>
    <lineage>
        <taxon>Eukaryota</taxon>
        <taxon>Fungi</taxon>
        <taxon>Fungi incertae sedis</taxon>
        <taxon>Blastocladiomycota</taxon>
        <taxon>Blastocladiomycetes</taxon>
        <taxon>Blastocladiales</taxon>
        <taxon>Catenariaceae</taxon>
        <taxon>Catenaria</taxon>
    </lineage>
</organism>
<keyword evidence="2" id="KW-1185">Reference proteome</keyword>
<comment type="caution">
    <text evidence="1">The sequence shown here is derived from an EMBL/GenBank/DDBJ whole genome shotgun (WGS) entry which is preliminary data.</text>
</comment>
<gene>
    <name evidence="1" type="ORF">BCR44DRAFT_338613</name>
</gene>
<evidence type="ECO:0000313" key="2">
    <source>
        <dbReference type="Proteomes" id="UP000193411"/>
    </source>
</evidence>
<name>A0A1Y2I679_9FUNG</name>
<dbReference type="Proteomes" id="UP000193411">
    <property type="component" value="Unassembled WGS sequence"/>
</dbReference>
<dbReference type="AlphaFoldDB" id="A0A1Y2I679"/>
<accession>A0A1Y2I679</accession>
<reference evidence="1 2" key="1">
    <citation type="submission" date="2016-07" db="EMBL/GenBank/DDBJ databases">
        <title>Pervasive Adenine N6-methylation of Active Genes in Fungi.</title>
        <authorList>
            <consortium name="DOE Joint Genome Institute"/>
            <person name="Mondo S.J."/>
            <person name="Dannebaum R.O."/>
            <person name="Kuo R.C."/>
            <person name="Labutti K."/>
            <person name="Haridas S."/>
            <person name="Kuo A."/>
            <person name="Salamov A."/>
            <person name="Ahrendt S.R."/>
            <person name="Lipzen A."/>
            <person name="Sullivan W."/>
            <person name="Andreopoulos W.B."/>
            <person name="Clum A."/>
            <person name="Lindquist E."/>
            <person name="Daum C."/>
            <person name="Ramamoorthy G.K."/>
            <person name="Gryganskyi A."/>
            <person name="Culley D."/>
            <person name="Magnuson J.K."/>
            <person name="James T.Y."/>
            <person name="O'Malley M.A."/>
            <person name="Stajich J.E."/>
            <person name="Spatafora J.W."/>
            <person name="Visel A."/>
            <person name="Grigoriev I.V."/>
        </authorList>
    </citation>
    <scope>NUCLEOTIDE SEQUENCE [LARGE SCALE GENOMIC DNA]</scope>
    <source>
        <strain evidence="1 2">PL171</strain>
    </source>
</reference>
<sequence length="91" mass="10090">MRRVGLQMHVAGIHGIALGFIFSGGDCGGESSPVVFFRRKLCVRPQTRDVTAYDTRRTKGCSGRPDFPPPSKTQIVNCIPTTRYMKNVYSP</sequence>
<protein>
    <submittedName>
        <fullName evidence="1">Uncharacterized protein</fullName>
    </submittedName>
</protein>
<dbReference type="EMBL" id="MCFL01000001">
    <property type="protein sequence ID" value="ORZ41541.1"/>
    <property type="molecule type" value="Genomic_DNA"/>
</dbReference>